<organism evidence="3 4">
    <name type="scientific">Seminavis robusta</name>
    <dbReference type="NCBI Taxonomy" id="568900"/>
    <lineage>
        <taxon>Eukaryota</taxon>
        <taxon>Sar</taxon>
        <taxon>Stramenopiles</taxon>
        <taxon>Ochrophyta</taxon>
        <taxon>Bacillariophyta</taxon>
        <taxon>Bacillariophyceae</taxon>
        <taxon>Bacillariophycidae</taxon>
        <taxon>Naviculales</taxon>
        <taxon>Naviculaceae</taxon>
        <taxon>Seminavis</taxon>
    </lineage>
</organism>
<keyword evidence="2" id="KW-0472">Membrane</keyword>
<evidence type="ECO:0000256" key="1">
    <source>
        <dbReference type="SAM" id="MobiDB-lite"/>
    </source>
</evidence>
<dbReference type="EMBL" id="CAICTM010000131">
    <property type="protein sequence ID" value="CAB9502284.1"/>
    <property type="molecule type" value="Genomic_DNA"/>
</dbReference>
<feature type="region of interest" description="Disordered" evidence="1">
    <location>
        <begin position="86"/>
        <end position="129"/>
    </location>
</feature>
<sequence length="129" mass="13574">MSSRRSIDANGNLISLDDPPASGGSEAQSLLHTIQSMQTVDVFGFNLPARQFWIGLAVVMIFMGLRLAIGCLIALGCYTAYMKSTGNGNSTSAWSSRTTRWRPGNGSSSGGSSSNIRGISDLPCDPKVG</sequence>
<reference evidence="3" key="1">
    <citation type="submission" date="2020-06" db="EMBL/GenBank/DDBJ databases">
        <authorList>
            <consortium name="Plant Systems Biology data submission"/>
        </authorList>
    </citation>
    <scope>NUCLEOTIDE SEQUENCE</scope>
    <source>
        <strain evidence="3">D6</strain>
    </source>
</reference>
<keyword evidence="2" id="KW-0812">Transmembrane</keyword>
<keyword evidence="2" id="KW-1133">Transmembrane helix</keyword>
<accession>A0A9N8DGL2</accession>
<proteinExistence type="predicted"/>
<feature type="compositionally biased region" description="Low complexity" evidence="1">
    <location>
        <begin position="90"/>
        <end position="120"/>
    </location>
</feature>
<dbReference type="Proteomes" id="UP001153069">
    <property type="component" value="Unassembled WGS sequence"/>
</dbReference>
<evidence type="ECO:0000313" key="3">
    <source>
        <dbReference type="EMBL" id="CAB9502284.1"/>
    </source>
</evidence>
<protein>
    <submittedName>
        <fullName evidence="3">Uncharacterized protein</fullName>
    </submittedName>
</protein>
<feature type="transmembrane region" description="Helical" evidence="2">
    <location>
        <begin position="52"/>
        <end position="75"/>
    </location>
</feature>
<name>A0A9N8DGL2_9STRA</name>
<evidence type="ECO:0000313" key="4">
    <source>
        <dbReference type="Proteomes" id="UP001153069"/>
    </source>
</evidence>
<feature type="region of interest" description="Disordered" evidence="1">
    <location>
        <begin position="1"/>
        <end position="21"/>
    </location>
</feature>
<gene>
    <name evidence="3" type="ORF">SEMRO_132_G062690.1</name>
</gene>
<dbReference type="AlphaFoldDB" id="A0A9N8DGL2"/>
<comment type="caution">
    <text evidence="3">The sequence shown here is derived from an EMBL/GenBank/DDBJ whole genome shotgun (WGS) entry which is preliminary data.</text>
</comment>
<keyword evidence="4" id="KW-1185">Reference proteome</keyword>
<evidence type="ECO:0000256" key="2">
    <source>
        <dbReference type="SAM" id="Phobius"/>
    </source>
</evidence>